<evidence type="ECO:0000313" key="2">
    <source>
        <dbReference type="Proteomes" id="UP000191418"/>
    </source>
</evidence>
<sequence length="104" mass="11714">HFQLNQNVIVWQISAENLSDATIEAPVDMQLSTEQLNIDMDKNQVTTDKAIKIITQEGMTSAIGLFADLTTNQITLKNQVKSLYQKQSLPLIQRTNVPESQQDK</sequence>
<gene>
    <name evidence="1" type="ORF">BTE48_17820</name>
</gene>
<name>A0A1V4SZI2_9GAMM</name>
<protein>
    <submittedName>
        <fullName evidence="1">LPS export ABC transporter periplasmic protein LptC</fullName>
    </submittedName>
</protein>
<dbReference type="Gene3D" id="2.60.450.10">
    <property type="entry name" value="Lipopolysaccharide (LPS) transport protein A like domain"/>
    <property type="match status" value="1"/>
</dbReference>
<accession>A0A1V4SZI2</accession>
<dbReference type="GO" id="GO:0005886">
    <property type="term" value="C:plasma membrane"/>
    <property type="evidence" value="ECO:0007669"/>
    <property type="project" value="InterPro"/>
</dbReference>
<organism evidence="1 2">
    <name type="scientific">Oceanospirillum multiglobuliferum</name>
    <dbReference type="NCBI Taxonomy" id="64969"/>
    <lineage>
        <taxon>Bacteria</taxon>
        <taxon>Pseudomonadati</taxon>
        <taxon>Pseudomonadota</taxon>
        <taxon>Gammaproteobacteria</taxon>
        <taxon>Oceanospirillales</taxon>
        <taxon>Oceanospirillaceae</taxon>
        <taxon>Oceanospirillum</taxon>
    </lineage>
</organism>
<dbReference type="InterPro" id="IPR026265">
    <property type="entry name" value="LptC"/>
</dbReference>
<dbReference type="Proteomes" id="UP000191418">
    <property type="component" value="Unassembled WGS sequence"/>
</dbReference>
<dbReference type="AlphaFoldDB" id="A0A1V4SZI2"/>
<feature type="non-terminal residue" evidence="1">
    <location>
        <position position="1"/>
    </location>
</feature>
<keyword evidence="2" id="KW-1185">Reference proteome</keyword>
<comment type="caution">
    <text evidence="1">The sequence shown here is derived from an EMBL/GenBank/DDBJ whole genome shotgun (WGS) entry which is preliminary data.</text>
</comment>
<dbReference type="InterPro" id="IPR010664">
    <property type="entry name" value="LipoPS_assembly_LptC-rel"/>
</dbReference>
<dbReference type="NCBIfam" id="TIGR04409">
    <property type="entry name" value="LptC_YrbK"/>
    <property type="match status" value="1"/>
</dbReference>
<proteinExistence type="predicted"/>
<dbReference type="GO" id="GO:0015221">
    <property type="term" value="F:lipopolysaccharide transmembrane transporter activity"/>
    <property type="evidence" value="ECO:0007669"/>
    <property type="project" value="InterPro"/>
</dbReference>
<reference evidence="1 2" key="1">
    <citation type="submission" date="2017-01" db="EMBL/GenBank/DDBJ databases">
        <title>Genome Sequencing of a Marine Spirillum, Oceanospirillum multiglobuliferum ATCC 33336, from Japan.</title>
        <authorList>
            <person name="Carney J.G."/>
            <person name="Trachtenberg A.M."/>
            <person name="Rheaume B.A."/>
            <person name="Linnane J.D."/>
            <person name="Pitts N.L."/>
            <person name="Mykles D.L."/>
            <person name="Maclea K.S."/>
        </authorList>
    </citation>
    <scope>NUCLEOTIDE SEQUENCE [LARGE SCALE GENOMIC DNA]</scope>
    <source>
        <strain evidence="1 2">ATCC 33336</strain>
    </source>
</reference>
<dbReference type="EMBL" id="MTSM01000490">
    <property type="protein sequence ID" value="OPX53755.1"/>
    <property type="molecule type" value="Genomic_DNA"/>
</dbReference>
<evidence type="ECO:0000313" key="1">
    <source>
        <dbReference type="EMBL" id="OPX53755.1"/>
    </source>
</evidence>
<dbReference type="Pfam" id="PF06835">
    <property type="entry name" value="LptC"/>
    <property type="match status" value="1"/>
</dbReference>
<dbReference type="RefSeq" id="WP_080051985.1">
    <property type="nucleotide sequence ID" value="NZ_MTSM01000490.1"/>
</dbReference>